<dbReference type="AlphaFoldDB" id="A0A0S4JJ41"/>
<proteinExistence type="predicted"/>
<dbReference type="Proteomes" id="UP000051952">
    <property type="component" value="Unassembled WGS sequence"/>
</dbReference>
<dbReference type="EMBL" id="CYKH01001939">
    <property type="protein sequence ID" value="CUG91543.1"/>
    <property type="molecule type" value="Genomic_DNA"/>
</dbReference>
<reference evidence="3" key="1">
    <citation type="submission" date="2015-09" db="EMBL/GenBank/DDBJ databases">
        <authorList>
            <consortium name="Pathogen Informatics"/>
        </authorList>
    </citation>
    <scope>NUCLEOTIDE SEQUENCE [LARGE SCALE GENOMIC DNA]</scope>
    <source>
        <strain evidence="3">Lake Konstanz</strain>
    </source>
</reference>
<feature type="non-terminal residue" evidence="2">
    <location>
        <position position="74"/>
    </location>
</feature>
<evidence type="ECO:0000313" key="3">
    <source>
        <dbReference type="Proteomes" id="UP000051952"/>
    </source>
</evidence>
<sequence length="74" mass="8173">MNRRSQLGTAVAVAFLLLMMHAIMEPEVSASYEKKEAIMHPLSRFTHVSTTAPTPPLSNLVWEGPPLPPHLMPP</sequence>
<feature type="chain" id="PRO_5006622373" evidence="1">
    <location>
        <begin position="31"/>
        <end position="74"/>
    </location>
</feature>
<organism evidence="2 3">
    <name type="scientific">Bodo saltans</name>
    <name type="common">Flagellated protozoan</name>
    <dbReference type="NCBI Taxonomy" id="75058"/>
    <lineage>
        <taxon>Eukaryota</taxon>
        <taxon>Discoba</taxon>
        <taxon>Euglenozoa</taxon>
        <taxon>Kinetoplastea</taxon>
        <taxon>Metakinetoplastina</taxon>
        <taxon>Eubodonida</taxon>
        <taxon>Bodonidae</taxon>
        <taxon>Bodo</taxon>
    </lineage>
</organism>
<gene>
    <name evidence="2" type="ORF">BSAL_32605</name>
</gene>
<feature type="signal peptide" evidence="1">
    <location>
        <begin position="1"/>
        <end position="30"/>
    </location>
</feature>
<protein>
    <submittedName>
        <fullName evidence="2">Membrane-associated protein, putative</fullName>
    </submittedName>
</protein>
<evidence type="ECO:0000313" key="2">
    <source>
        <dbReference type="EMBL" id="CUG91543.1"/>
    </source>
</evidence>
<keyword evidence="1" id="KW-0732">Signal</keyword>
<keyword evidence="3" id="KW-1185">Reference proteome</keyword>
<name>A0A0S4JJ41_BODSA</name>
<accession>A0A0S4JJ41</accession>
<dbReference type="VEuPathDB" id="TriTrypDB:BSAL_32605"/>
<evidence type="ECO:0000256" key="1">
    <source>
        <dbReference type="SAM" id="SignalP"/>
    </source>
</evidence>